<sequence length="67" mass="7222">MGDYEAPQPPTFMGSPQFRLWLYGIFFAISFALGIFGTLDGNKIAALNFIVSAVLGVAAGNVPRQEK</sequence>
<keyword evidence="1" id="KW-0472">Membrane</keyword>
<feature type="transmembrane region" description="Helical" evidence="1">
    <location>
        <begin position="20"/>
        <end position="39"/>
    </location>
</feature>
<proteinExistence type="predicted"/>
<protein>
    <submittedName>
        <fullName evidence="2">Mycobacterial 2 TMS Phage Holin (M2 Hol) Family</fullName>
    </submittedName>
</protein>
<dbReference type="EMBL" id="BK032858">
    <property type="protein sequence ID" value="DAF64356.1"/>
    <property type="molecule type" value="Genomic_DNA"/>
</dbReference>
<organism evidence="2">
    <name type="scientific">Podoviridae sp. cttot15</name>
    <dbReference type="NCBI Taxonomy" id="2827751"/>
    <lineage>
        <taxon>Viruses</taxon>
        <taxon>Duplodnaviria</taxon>
        <taxon>Heunggongvirae</taxon>
        <taxon>Uroviricota</taxon>
        <taxon>Caudoviricetes</taxon>
    </lineage>
</organism>
<accession>A0A8S5TM06</accession>
<evidence type="ECO:0000256" key="1">
    <source>
        <dbReference type="SAM" id="Phobius"/>
    </source>
</evidence>
<evidence type="ECO:0000313" key="2">
    <source>
        <dbReference type="EMBL" id="DAF64356.1"/>
    </source>
</evidence>
<keyword evidence="1" id="KW-1133">Transmembrane helix</keyword>
<keyword evidence="1" id="KW-0812">Transmembrane</keyword>
<reference evidence="2" key="1">
    <citation type="journal article" date="2021" name="Proc. Natl. Acad. Sci. U.S.A.">
        <title>A Catalog of Tens of Thousands of Viruses from Human Metagenomes Reveals Hidden Associations with Chronic Diseases.</title>
        <authorList>
            <person name="Tisza M.J."/>
            <person name="Buck C.B."/>
        </authorList>
    </citation>
    <scope>NUCLEOTIDE SEQUENCE</scope>
    <source>
        <strain evidence="2">Cttot15</strain>
    </source>
</reference>
<feature type="transmembrane region" description="Helical" evidence="1">
    <location>
        <begin position="45"/>
        <end position="62"/>
    </location>
</feature>
<name>A0A8S5TM06_9CAUD</name>